<dbReference type="InterPro" id="IPR001433">
    <property type="entry name" value="OxRdtase_FAD/NAD-bd"/>
</dbReference>
<dbReference type="Pfam" id="PF00111">
    <property type="entry name" value="Fer2"/>
    <property type="match status" value="1"/>
</dbReference>
<dbReference type="InterPro" id="IPR039261">
    <property type="entry name" value="FNR_nucleotide-bd"/>
</dbReference>
<organism evidence="10 11">
    <name type="scientific">Allobranchiibius huperziae</name>
    <dbReference type="NCBI Taxonomy" id="1874116"/>
    <lineage>
        <taxon>Bacteria</taxon>
        <taxon>Bacillati</taxon>
        <taxon>Actinomycetota</taxon>
        <taxon>Actinomycetes</taxon>
        <taxon>Micrococcales</taxon>
        <taxon>Dermacoccaceae</taxon>
        <taxon>Allobranchiibius</taxon>
    </lineage>
</organism>
<evidence type="ECO:0000256" key="5">
    <source>
        <dbReference type="ARBA" id="ARBA00023002"/>
    </source>
</evidence>
<dbReference type="PROSITE" id="PS51384">
    <property type="entry name" value="FAD_FR"/>
    <property type="match status" value="1"/>
</dbReference>
<dbReference type="PROSITE" id="PS00197">
    <property type="entry name" value="2FE2S_FER_1"/>
    <property type="match status" value="1"/>
</dbReference>
<dbReference type="InterPro" id="IPR017927">
    <property type="entry name" value="FAD-bd_FR_type"/>
</dbReference>
<keyword evidence="4" id="KW-0479">Metal-binding</keyword>
<dbReference type="GO" id="GO:0051537">
    <property type="term" value="F:2 iron, 2 sulfur cluster binding"/>
    <property type="evidence" value="ECO:0007669"/>
    <property type="project" value="UniProtKB-KW"/>
</dbReference>
<dbReference type="PANTHER" id="PTHR47354">
    <property type="entry name" value="NADH OXIDOREDUCTASE HCR"/>
    <property type="match status" value="1"/>
</dbReference>
<dbReference type="RefSeq" id="WP_179480090.1">
    <property type="nucleotide sequence ID" value="NZ_JACCFW010000001.1"/>
</dbReference>
<evidence type="ECO:0000256" key="2">
    <source>
        <dbReference type="ARBA" id="ARBA00022630"/>
    </source>
</evidence>
<dbReference type="InterPro" id="IPR050415">
    <property type="entry name" value="MRET"/>
</dbReference>
<dbReference type="CDD" id="cd00207">
    <property type="entry name" value="fer2"/>
    <property type="match status" value="1"/>
</dbReference>
<name>A0A853DHT7_9MICO</name>
<dbReference type="EMBL" id="JACCFW010000001">
    <property type="protein sequence ID" value="NYJ74310.1"/>
    <property type="molecule type" value="Genomic_DNA"/>
</dbReference>
<dbReference type="AlphaFoldDB" id="A0A853DHT7"/>
<reference evidence="10 11" key="1">
    <citation type="submission" date="2020-07" db="EMBL/GenBank/DDBJ databases">
        <title>Sequencing the genomes of 1000 actinobacteria strains.</title>
        <authorList>
            <person name="Klenk H.-P."/>
        </authorList>
    </citation>
    <scope>NUCLEOTIDE SEQUENCE [LARGE SCALE GENOMIC DNA]</scope>
    <source>
        <strain evidence="10 11">DSM 29531</strain>
    </source>
</reference>
<dbReference type="SUPFAM" id="SSF54292">
    <property type="entry name" value="2Fe-2S ferredoxin-like"/>
    <property type="match status" value="1"/>
</dbReference>
<dbReference type="InterPro" id="IPR017938">
    <property type="entry name" value="Riboflavin_synthase-like_b-brl"/>
</dbReference>
<comment type="cofactor">
    <cofactor evidence="1">
        <name>FAD</name>
        <dbReference type="ChEBI" id="CHEBI:57692"/>
    </cofactor>
</comment>
<evidence type="ECO:0000256" key="1">
    <source>
        <dbReference type="ARBA" id="ARBA00001974"/>
    </source>
</evidence>
<dbReference type="Gene3D" id="3.10.20.30">
    <property type="match status" value="1"/>
</dbReference>
<feature type="domain" description="2Fe-2S ferredoxin-type" evidence="8">
    <location>
        <begin position="235"/>
        <end position="320"/>
    </location>
</feature>
<dbReference type="Gene3D" id="3.40.50.80">
    <property type="entry name" value="Nucleotide-binding domain of ferredoxin-NADP reductase (FNR) module"/>
    <property type="match status" value="1"/>
</dbReference>
<proteinExistence type="predicted"/>
<evidence type="ECO:0000313" key="11">
    <source>
        <dbReference type="Proteomes" id="UP000571817"/>
    </source>
</evidence>
<accession>A0A853DHT7</accession>
<evidence type="ECO:0000259" key="9">
    <source>
        <dbReference type="PROSITE" id="PS51384"/>
    </source>
</evidence>
<keyword evidence="3" id="KW-0001">2Fe-2S</keyword>
<gene>
    <name evidence="10" type="ORF">HNR15_001273</name>
</gene>
<dbReference type="InterPro" id="IPR001041">
    <property type="entry name" value="2Fe-2S_ferredoxin-type"/>
</dbReference>
<dbReference type="GO" id="GO:0046872">
    <property type="term" value="F:metal ion binding"/>
    <property type="evidence" value="ECO:0007669"/>
    <property type="project" value="UniProtKB-KW"/>
</dbReference>
<dbReference type="SUPFAM" id="SSF63380">
    <property type="entry name" value="Riboflavin synthase domain-like"/>
    <property type="match status" value="1"/>
</dbReference>
<protein>
    <submittedName>
        <fullName evidence="10">Ferredoxin-NADP reductase</fullName>
    </submittedName>
</protein>
<dbReference type="SUPFAM" id="SSF52343">
    <property type="entry name" value="Ferredoxin reductase-like, C-terminal NADP-linked domain"/>
    <property type="match status" value="1"/>
</dbReference>
<keyword evidence="7" id="KW-0411">Iron-sulfur</keyword>
<dbReference type="InterPro" id="IPR012675">
    <property type="entry name" value="Beta-grasp_dom_sf"/>
</dbReference>
<dbReference type="PANTHER" id="PTHR47354:SF1">
    <property type="entry name" value="CARNITINE MONOOXYGENASE REDUCTASE SUBUNIT"/>
    <property type="match status" value="1"/>
</dbReference>
<dbReference type="Proteomes" id="UP000571817">
    <property type="component" value="Unassembled WGS sequence"/>
</dbReference>
<evidence type="ECO:0000256" key="7">
    <source>
        <dbReference type="ARBA" id="ARBA00023014"/>
    </source>
</evidence>
<keyword evidence="11" id="KW-1185">Reference proteome</keyword>
<keyword evidence="2" id="KW-0285">Flavoprotein</keyword>
<evidence type="ECO:0000259" key="8">
    <source>
        <dbReference type="PROSITE" id="PS51085"/>
    </source>
</evidence>
<feature type="domain" description="FAD-binding FR-type" evidence="9">
    <location>
        <begin position="8"/>
        <end position="109"/>
    </location>
</feature>
<dbReference type="PRINTS" id="PR00409">
    <property type="entry name" value="PHDIOXRDTASE"/>
</dbReference>
<dbReference type="InterPro" id="IPR036010">
    <property type="entry name" value="2Fe-2S_ferredoxin-like_sf"/>
</dbReference>
<evidence type="ECO:0000256" key="4">
    <source>
        <dbReference type="ARBA" id="ARBA00022723"/>
    </source>
</evidence>
<evidence type="ECO:0000313" key="10">
    <source>
        <dbReference type="EMBL" id="NYJ74310.1"/>
    </source>
</evidence>
<keyword evidence="5" id="KW-0560">Oxidoreductase</keyword>
<dbReference type="Pfam" id="PF00175">
    <property type="entry name" value="NAD_binding_1"/>
    <property type="match status" value="1"/>
</dbReference>
<evidence type="ECO:0000256" key="3">
    <source>
        <dbReference type="ARBA" id="ARBA00022714"/>
    </source>
</evidence>
<dbReference type="CDD" id="cd06185">
    <property type="entry name" value="PDR_like"/>
    <property type="match status" value="1"/>
</dbReference>
<comment type="caution">
    <text evidence="10">The sequence shown here is derived from an EMBL/GenBank/DDBJ whole genome shotgun (WGS) entry which is preliminary data.</text>
</comment>
<keyword evidence="6" id="KW-0408">Iron</keyword>
<dbReference type="PROSITE" id="PS51085">
    <property type="entry name" value="2FE2S_FER_2"/>
    <property type="match status" value="1"/>
</dbReference>
<sequence length="320" mass="34208">MTGRDEQETTLDLVVERVATPATGVLEVVLRQANGAELPPWSAGAHIDVVTTDHVRQYSLCGDPTDATSWTIAVLREPDGRGGSAYLHDTLTADMTVQVRGPRNHFELAPAARYVFVAGGIGITPIIPMLAAAQSAGAEWTLTYGGRTRDSMAYAGTLVEQYGDRVRLVPQDEVGLIDLDALLGDPGIADALVYCCGPEPLLAAVEQRCADRPQMLRTERFAPKALELQGDASEFEVELAESGTVLSVPADKSILQVLEEADVPILSSCTEGTCGTCETGVLDGVVDHRDSLLSQQEQDANDVMFVCVSRAKSARLVLEL</sequence>
<dbReference type="InterPro" id="IPR006058">
    <property type="entry name" value="2Fe2S_fd_BS"/>
</dbReference>
<dbReference type="Gene3D" id="2.40.30.10">
    <property type="entry name" value="Translation factors"/>
    <property type="match status" value="1"/>
</dbReference>
<evidence type="ECO:0000256" key="6">
    <source>
        <dbReference type="ARBA" id="ARBA00023004"/>
    </source>
</evidence>
<dbReference type="GO" id="GO:0016491">
    <property type="term" value="F:oxidoreductase activity"/>
    <property type="evidence" value="ECO:0007669"/>
    <property type="project" value="UniProtKB-KW"/>
</dbReference>